<sequence>MRRLQDTLNRPSLALTLLLAAAIPLSACADPDEIPAGQVVVCFAGPSETLADPMGDQFIKGLQGTVVFDKPIEDTQVDLYCRETAKRVLQIDVEGEPWSVGYATQDHHGADVTPEVGFETGQPIHLVMSRRPYADLYYAFSARAENGLFLAMDDGLGTQLTNNNTLDFTVSMGNATGATEDDSCGTRAAHELVFKSEDTVSIDGGERSTITLSDGTATVMNIAAWRYDGDVCMEPWGPNSIQAWVAWRAAPL</sequence>
<proteinExistence type="predicted"/>
<dbReference type="Proteomes" id="UP000249799">
    <property type="component" value="Chromosome"/>
</dbReference>
<organism evidence="1 2">
    <name type="scientific">Bradymonas sediminis</name>
    <dbReference type="NCBI Taxonomy" id="1548548"/>
    <lineage>
        <taxon>Bacteria</taxon>
        <taxon>Deltaproteobacteria</taxon>
        <taxon>Bradymonadales</taxon>
        <taxon>Bradymonadaceae</taxon>
        <taxon>Bradymonas</taxon>
    </lineage>
</organism>
<reference evidence="1 2" key="1">
    <citation type="submission" date="2018-06" db="EMBL/GenBank/DDBJ databases">
        <title>Lujinxingia sediminis gen. nov. sp. nov., a new facultative anaerobic member of the class Deltaproteobacteria, and proposal of Lujinxingaceae fam. nov.</title>
        <authorList>
            <person name="Guo L.-Y."/>
            <person name="Li C.-M."/>
            <person name="Wang S."/>
            <person name="Du Z.-J."/>
        </authorList>
    </citation>
    <scope>NUCLEOTIDE SEQUENCE [LARGE SCALE GENOMIC DNA]</scope>
    <source>
        <strain evidence="1 2">FA350</strain>
    </source>
</reference>
<evidence type="ECO:0000313" key="2">
    <source>
        <dbReference type="Proteomes" id="UP000249799"/>
    </source>
</evidence>
<dbReference type="AlphaFoldDB" id="A0A2Z4FIW4"/>
<gene>
    <name evidence="1" type="ORF">DN745_04230</name>
</gene>
<accession>A0A2Z4FIW4</accession>
<evidence type="ECO:0000313" key="1">
    <source>
        <dbReference type="EMBL" id="AWV88586.1"/>
    </source>
</evidence>
<protein>
    <submittedName>
        <fullName evidence="1">Uncharacterized protein</fullName>
    </submittedName>
</protein>
<dbReference type="KEGG" id="bsed:DN745_04230"/>
<name>A0A2Z4FIW4_9DELT</name>
<keyword evidence="2" id="KW-1185">Reference proteome</keyword>
<dbReference type="EMBL" id="CP030032">
    <property type="protein sequence ID" value="AWV88586.1"/>
    <property type="molecule type" value="Genomic_DNA"/>
</dbReference>
<dbReference type="RefSeq" id="WP_111332464.1">
    <property type="nucleotide sequence ID" value="NZ_CP030032.1"/>
</dbReference>